<dbReference type="Proteomes" id="UP001341840">
    <property type="component" value="Unassembled WGS sequence"/>
</dbReference>
<feature type="non-terminal residue" evidence="2">
    <location>
        <position position="187"/>
    </location>
</feature>
<protein>
    <submittedName>
        <fullName evidence="2">Uncharacterized protein</fullName>
    </submittedName>
</protein>
<feature type="region of interest" description="Disordered" evidence="1">
    <location>
        <begin position="1"/>
        <end position="166"/>
    </location>
</feature>
<gene>
    <name evidence="2" type="ORF">PIB30_106755</name>
</gene>
<reference evidence="2 3" key="1">
    <citation type="journal article" date="2023" name="Plants (Basel)">
        <title>Bridging the Gap: Combining Genomics and Transcriptomics Approaches to Understand Stylosanthes scabra, an Orphan Legume from the Brazilian Caatinga.</title>
        <authorList>
            <person name="Ferreira-Neto J.R.C."/>
            <person name="da Silva M.D."/>
            <person name="Binneck E."/>
            <person name="de Melo N.F."/>
            <person name="da Silva R.H."/>
            <person name="de Melo A.L.T.M."/>
            <person name="Pandolfi V."/>
            <person name="Bustamante F.O."/>
            <person name="Brasileiro-Vidal A.C."/>
            <person name="Benko-Iseppon A.M."/>
        </authorList>
    </citation>
    <scope>NUCLEOTIDE SEQUENCE [LARGE SCALE GENOMIC DNA]</scope>
    <source>
        <tissue evidence="2">Leaves</tissue>
    </source>
</reference>
<feature type="compositionally biased region" description="Acidic residues" evidence="1">
    <location>
        <begin position="107"/>
        <end position="116"/>
    </location>
</feature>
<comment type="caution">
    <text evidence="2">The sequence shown here is derived from an EMBL/GenBank/DDBJ whole genome shotgun (WGS) entry which is preliminary data.</text>
</comment>
<feature type="compositionally biased region" description="Basic residues" evidence="1">
    <location>
        <begin position="38"/>
        <end position="55"/>
    </location>
</feature>
<feature type="compositionally biased region" description="Basic residues" evidence="1">
    <location>
        <begin position="88"/>
        <end position="101"/>
    </location>
</feature>
<organism evidence="2 3">
    <name type="scientific">Stylosanthes scabra</name>
    <dbReference type="NCBI Taxonomy" id="79078"/>
    <lineage>
        <taxon>Eukaryota</taxon>
        <taxon>Viridiplantae</taxon>
        <taxon>Streptophyta</taxon>
        <taxon>Embryophyta</taxon>
        <taxon>Tracheophyta</taxon>
        <taxon>Spermatophyta</taxon>
        <taxon>Magnoliopsida</taxon>
        <taxon>eudicotyledons</taxon>
        <taxon>Gunneridae</taxon>
        <taxon>Pentapetalae</taxon>
        <taxon>rosids</taxon>
        <taxon>fabids</taxon>
        <taxon>Fabales</taxon>
        <taxon>Fabaceae</taxon>
        <taxon>Papilionoideae</taxon>
        <taxon>50 kb inversion clade</taxon>
        <taxon>dalbergioids sensu lato</taxon>
        <taxon>Dalbergieae</taxon>
        <taxon>Pterocarpus clade</taxon>
        <taxon>Stylosanthes</taxon>
    </lineage>
</organism>
<feature type="compositionally biased region" description="Polar residues" evidence="1">
    <location>
        <begin position="1"/>
        <end position="10"/>
    </location>
</feature>
<keyword evidence="3" id="KW-1185">Reference proteome</keyword>
<evidence type="ECO:0000313" key="3">
    <source>
        <dbReference type="Proteomes" id="UP001341840"/>
    </source>
</evidence>
<name>A0ABU6U1E0_9FABA</name>
<feature type="compositionally biased region" description="Low complexity" evidence="1">
    <location>
        <begin position="118"/>
        <end position="127"/>
    </location>
</feature>
<accession>A0ABU6U1E0</accession>
<evidence type="ECO:0000313" key="2">
    <source>
        <dbReference type="EMBL" id="MED6153918.1"/>
    </source>
</evidence>
<feature type="non-terminal residue" evidence="2">
    <location>
        <position position="1"/>
    </location>
</feature>
<evidence type="ECO:0000256" key="1">
    <source>
        <dbReference type="SAM" id="MobiDB-lite"/>
    </source>
</evidence>
<feature type="compositionally biased region" description="Basic and acidic residues" evidence="1">
    <location>
        <begin position="28"/>
        <end position="37"/>
    </location>
</feature>
<sequence length="187" mass="21317">CRFSPLSTPPSLHFPRRQKRGSGGGTGEEERNDSGERRRIRRKVPTLRKWRRRERRSVIGKGGEDASPILEAETRAGSLAEKGATFGNRKKGGKMRRRFWKRKPEPEAVEPPEDESSVVKSSKNNSVRLLEGSGSANNDFRPMNSEFRPVNSGIRPPRNDFPGSDEYNNRQKRELMWLAIFLCIIVV</sequence>
<dbReference type="EMBL" id="JASCZI010094936">
    <property type="protein sequence ID" value="MED6153918.1"/>
    <property type="molecule type" value="Genomic_DNA"/>
</dbReference>
<proteinExistence type="predicted"/>